<protein>
    <recommendedName>
        <fullName evidence="2">PB1-like domain-containing protein</fullName>
    </recommendedName>
</protein>
<keyword evidence="4" id="KW-1185">Reference proteome</keyword>
<evidence type="ECO:0000259" key="2">
    <source>
        <dbReference type="Pfam" id="PF26130"/>
    </source>
</evidence>
<dbReference type="Pfam" id="PF26130">
    <property type="entry name" value="PB1-like"/>
    <property type="match status" value="1"/>
</dbReference>
<proteinExistence type="predicted"/>
<sequence length="322" mass="37133">MTVYHWGRFGYDNGTLQYIGGQKTLIEDVESDCWSVFEAYAELRQFGYTKSNISALWYKNPTSEWLEKALKLFAIDRDALEMCRIAELRSHVEMFVVYEVEDAEGFPEVGYVDVGDRIEKYHRNQLVPTDNVQQVSEGDDVHPNVAAKNAQNESNIDDDSDDEEFLSSDLEVDSANDVHFTDSEEEYDDESGFEELTGVKDGSRVDKGKGVVNIGGGSNNKDRQEEDDYEKRRYPIHKDVKDMGSYKWEVENVFASRVELKDNVIATVQTRRGISSDLWEKTEFDDVMPPPYRKPSHRIVKKRKRGPEKAEDRSQSHLSRRE</sequence>
<feature type="region of interest" description="Disordered" evidence="1">
    <location>
        <begin position="284"/>
        <end position="322"/>
    </location>
</feature>
<feature type="compositionally biased region" description="Acidic residues" evidence="1">
    <location>
        <begin position="155"/>
        <end position="165"/>
    </location>
</feature>
<name>A0A444YNL9_ARAHY</name>
<evidence type="ECO:0000256" key="1">
    <source>
        <dbReference type="SAM" id="MobiDB-lite"/>
    </source>
</evidence>
<dbReference type="Proteomes" id="UP000289738">
    <property type="component" value="Chromosome B06"/>
</dbReference>
<evidence type="ECO:0000313" key="4">
    <source>
        <dbReference type="Proteomes" id="UP000289738"/>
    </source>
</evidence>
<dbReference type="InterPro" id="IPR058594">
    <property type="entry name" value="PB1-like_dom_pln"/>
</dbReference>
<evidence type="ECO:0000313" key="3">
    <source>
        <dbReference type="EMBL" id="RYR03560.1"/>
    </source>
</evidence>
<organism evidence="3 4">
    <name type="scientific">Arachis hypogaea</name>
    <name type="common">Peanut</name>
    <dbReference type="NCBI Taxonomy" id="3818"/>
    <lineage>
        <taxon>Eukaryota</taxon>
        <taxon>Viridiplantae</taxon>
        <taxon>Streptophyta</taxon>
        <taxon>Embryophyta</taxon>
        <taxon>Tracheophyta</taxon>
        <taxon>Spermatophyta</taxon>
        <taxon>Magnoliopsida</taxon>
        <taxon>eudicotyledons</taxon>
        <taxon>Gunneridae</taxon>
        <taxon>Pentapetalae</taxon>
        <taxon>rosids</taxon>
        <taxon>fabids</taxon>
        <taxon>Fabales</taxon>
        <taxon>Fabaceae</taxon>
        <taxon>Papilionoideae</taxon>
        <taxon>50 kb inversion clade</taxon>
        <taxon>dalbergioids sensu lato</taxon>
        <taxon>Dalbergieae</taxon>
        <taxon>Pterocarpus clade</taxon>
        <taxon>Arachis</taxon>
    </lineage>
</organism>
<feature type="region of interest" description="Disordered" evidence="1">
    <location>
        <begin position="200"/>
        <end position="231"/>
    </location>
</feature>
<feature type="compositionally biased region" description="Basic residues" evidence="1">
    <location>
        <begin position="294"/>
        <end position="306"/>
    </location>
</feature>
<comment type="caution">
    <text evidence="3">The sequence shown here is derived from an EMBL/GenBank/DDBJ whole genome shotgun (WGS) entry which is preliminary data.</text>
</comment>
<dbReference type="EMBL" id="SDMP01000016">
    <property type="protein sequence ID" value="RYR03560.1"/>
    <property type="molecule type" value="Genomic_DNA"/>
</dbReference>
<feature type="region of interest" description="Disordered" evidence="1">
    <location>
        <begin position="145"/>
        <end position="165"/>
    </location>
</feature>
<gene>
    <name evidence="3" type="ORF">Ahy_B06g082596</name>
</gene>
<feature type="compositionally biased region" description="Basic and acidic residues" evidence="1">
    <location>
        <begin position="200"/>
        <end position="209"/>
    </location>
</feature>
<accession>A0A444YNL9</accession>
<dbReference type="AlphaFoldDB" id="A0A444YNL9"/>
<feature type="domain" description="PB1-like" evidence="2">
    <location>
        <begin position="2"/>
        <end position="97"/>
    </location>
</feature>
<feature type="compositionally biased region" description="Basic and acidic residues" evidence="1">
    <location>
        <begin position="307"/>
        <end position="322"/>
    </location>
</feature>
<feature type="compositionally biased region" description="Basic and acidic residues" evidence="1">
    <location>
        <begin position="220"/>
        <end position="231"/>
    </location>
</feature>
<reference evidence="3 4" key="1">
    <citation type="submission" date="2019-01" db="EMBL/GenBank/DDBJ databases">
        <title>Sequencing of cultivated peanut Arachis hypogaea provides insights into genome evolution and oil improvement.</title>
        <authorList>
            <person name="Chen X."/>
        </authorList>
    </citation>
    <scope>NUCLEOTIDE SEQUENCE [LARGE SCALE GENOMIC DNA]</scope>
    <source>
        <strain evidence="4">cv. Fuhuasheng</strain>
        <tissue evidence="3">Leaves</tissue>
    </source>
</reference>